<proteinExistence type="predicted"/>
<evidence type="ECO:0000256" key="4">
    <source>
        <dbReference type="SAM" id="MobiDB-lite"/>
    </source>
</evidence>
<dbReference type="InterPro" id="IPR002048">
    <property type="entry name" value="EF_hand_dom"/>
</dbReference>
<accession>A0A0B2VFE0</accession>
<evidence type="ECO:0000313" key="6">
    <source>
        <dbReference type="EMBL" id="KHN79715.1"/>
    </source>
</evidence>
<dbReference type="InterPro" id="IPR011992">
    <property type="entry name" value="EF-hand-dom_pair"/>
</dbReference>
<dbReference type="AlphaFoldDB" id="A0A0B2VFE0"/>
<sequence>MISQTNPLFGGISSRQKPKRRRSQWEIALRRAYAPPPLITSNRYIAAAFRRLYWSARSIQFRFFYKHIEKDDDETVDLLKWESSVQPPSIAELRRRTQEAFSCKYIKYMYARFKNECPTGRMRLDEFKKMFGPYLPERLSEEYILRLFHAFGKGKEEITFQDLMESLAMLNYPSPESNALWTIRMIKGKDASKVNYAEFTDFVRSVFQLSRPLEKKRSLELSAEGRRMSVQEAITRRADESFTELDKDSDGFIEVKDLVEFFQEEGRMNPLLLKVSALTPILGKGFR</sequence>
<protein>
    <submittedName>
        <fullName evidence="6">Kv channel-interacting protein 1</fullName>
    </submittedName>
</protein>
<keyword evidence="3" id="KW-0106">Calcium</keyword>
<dbReference type="PROSITE" id="PS50222">
    <property type="entry name" value="EF_HAND_2"/>
    <property type="match status" value="1"/>
</dbReference>
<comment type="caution">
    <text evidence="6">The sequence shown here is derived from an EMBL/GenBank/DDBJ whole genome shotgun (WGS) entry which is preliminary data.</text>
</comment>
<feature type="domain" description="EF-hand" evidence="5">
    <location>
        <begin position="233"/>
        <end position="268"/>
    </location>
</feature>
<dbReference type="PANTHER" id="PTHR23055">
    <property type="entry name" value="CALCIUM BINDING PROTEINS"/>
    <property type="match status" value="1"/>
</dbReference>
<keyword evidence="7" id="KW-1185">Reference proteome</keyword>
<dbReference type="OMA" id="WIKYMYA"/>
<organism evidence="6 7">
    <name type="scientific">Toxocara canis</name>
    <name type="common">Canine roundworm</name>
    <dbReference type="NCBI Taxonomy" id="6265"/>
    <lineage>
        <taxon>Eukaryota</taxon>
        <taxon>Metazoa</taxon>
        <taxon>Ecdysozoa</taxon>
        <taxon>Nematoda</taxon>
        <taxon>Chromadorea</taxon>
        <taxon>Rhabditida</taxon>
        <taxon>Spirurina</taxon>
        <taxon>Ascaridomorpha</taxon>
        <taxon>Ascaridoidea</taxon>
        <taxon>Toxocaridae</taxon>
        <taxon>Toxocara</taxon>
    </lineage>
</organism>
<dbReference type="GO" id="GO:0005509">
    <property type="term" value="F:calcium ion binding"/>
    <property type="evidence" value="ECO:0007669"/>
    <property type="project" value="InterPro"/>
</dbReference>
<name>A0A0B2VFE0_TOXCA</name>
<feature type="region of interest" description="Disordered" evidence="4">
    <location>
        <begin position="1"/>
        <end position="20"/>
    </location>
</feature>
<dbReference type="PROSITE" id="PS00018">
    <property type="entry name" value="EF_HAND_1"/>
    <property type="match status" value="1"/>
</dbReference>
<dbReference type="OrthoDB" id="191686at2759"/>
<evidence type="ECO:0000256" key="1">
    <source>
        <dbReference type="ARBA" id="ARBA00022723"/>
    </source>
</evidence>
<evidence type="ECO:0000256" key="3">
    <source>
        <dbReference type="ARBA" id="ARBA00022837"/>
    </source>
</evidence>
<evidence type="ECO:0000313" key="7">
    <source>
        <dbReference type="Proteomes" id="UP000031036"/>
    </source>
</evidence>
<dbReference type="InterPro" id="IPR028846">
    <property type="entry name" value="Recoverin"/>
</dbReference>
<evidence type="ECO:0000256" key="2">
    <source>
        <dbReference type="ARBA" id="ARBA00022737"/>
    </source>
</evidence>
<reference evidence="6 7" key="1">
    <citation type="submission" date="2014-11" db="EMBL/GenBank/DDBJ databases">
        <title>Genetic blueprint of the zoonotic pathogen Toxocara canis.</title>
        <authorList>
            <person name="Zhu X.-Q."/>
            <person name="Korhonen P.K."/>
            <person name="Cai H."/>
            <person name="Young N.D."/>
            <person name="Nejsum P."/>
            <person name="von Samson-Himmelstjerna G."/>
            <person name="Boag P.R."/>
            <person name="Tan P."/>
            <person name="Li Q."/>
            <person name="Min J."/>
            <person name="Yang Y."/>
            <person name="Wang X."/>
            <person name="Fang X."/>
            <person name="Hall R.S."/>
            <person name="Hofmann A."/>
            <person name="Sternberg P.W."/>
            <person name="Jex A.R."/>
            <person name="Gasser R.B."/>
        </authorList>
    </citation>
    <scope>NUCLEOTIDE SEQUENCE [LARGE SCALE GENOMIC DNA]</scope>
    <source>
        <strain evidence="6">PN_DK_2014</strain>
    </source>
</reference>
<dbReference type="PANTHER" id="PTHR23055:SF171">
    <property type="entry name" value="EF-HAND DOMAIN-CONTAINING PROTEIN"/>
    <property type="match status" value="1"/>
</dbReference>
<evidence type="ECO:0000259" key="5">
    <source>
        <dbReference type="PROSITE" id="PS50222"/>
    </source>
</evidence>
<dbReference type="InterPro" id="IPR018247">
    <property type="entry name" value="EF_Hand_1_Ca_BS"/>
</dbReference>
<keyword evidence="2" id="KW-0677">Repeat</keyword>
<dbReference type="Gene3D" id="1.10.238.10">
    <property type="entry name" value="EF-hand"/>
    <property type="match status" value="1"/>
</dbReference>
<dbReference type="Proteomes" id="UP000031036">
    <property type="component" value="Unassembled WGS sequence"/>
</dbReference>
<dbReference type="STRING" id="6265.A0A0B2VFE0"/>
<keyword evidence="1" id="KW-0479">Metal-binding</keyword>
<dbReference type="EMBL" id="JPKZ01001875">
    <property type="protein sequence ID" value="KHN79715.1"/>
    <property type="molecule type" value="Genomic_DNA"/>
</dbReference>
<gene>
    <name evidence="6" type="primary">KCNIP1</name>
    <name evidence="6" type="ORF">Tcan_14624</name>
</gene>
<dbReference type="SUPFAM" id="SSF47473">
    <property type="entry name" value="EF-hand"/>
    <property type="match status" value="1"/>
</dbReference>